<keyword evidence="10" id="KW-0446">Lipid-binding</keyword>
<evidence type="ECO:0000256" key="4">
    <source>
        <dbReference type="ARBA" id="ARBA00022692"/>
    </source>
</evidence>
<evidence type="ECO:0000259" key="13">
    <source>
        <dbReference type="PROSITE" id="PS50004"/>
    </source>
</evidence>
<dbReference type="SUPFAM" id="SSF49562">
    <property type="entry name" value="C2 domain (Calcium/lipid-binding domain, CaLB)"/>
    <property type="match status" value="3"/>
</dbReference>
<dbReference type="Pfam" id="PF00168">
    <property type="entry name" value="C2"/>
    <property type="match status" value="3"/>
</dbReference>
<dbReference type="SMART" id="SM00239">
    <property type="entry name" value="C2"/>
    <property type="match status" value="3"/>
</dbReference>
<keyword evidence="5" id="KW-0479">Metal-binding</keyword>
<dbReference type="InterPro" id="IPR039010">
    <property type="entry name" value="Synaptotagmin_SMP"/>
</dbReference>
<feature type="region of interest" description="Disordered" evidence="12">
    <location>
        <begin position="1"/>
        <end position="45"/>
    </location>
</feature>
<feature type="region of interest" description="Disordered" evidence="12">
    <location>
        <begin position="1251"/>
        <end position="1270"/>
    </location>
</feature>
<dbReference type="GO" id="GO:0006869">
    <property type="term" value="P:lipid transport"/>
    <property type="evidence" value="ECO:0007669"/>
    <property type="project" value="UniProtKB-KW"/>
</dbReference>
<dbReference type="InterPro" id="IPR045050">
    <property type="entry name" value="Synaptotagmin_plant"/>
</dbReference>
<feature type="domain" description="SMP-LTD" evidence="14">
    <location>
        <begin position="700"/>
        <end position="892"/>
    </location>
</feature>
<evidence type="ECO:0000256" key="11">
    <source>
        <dbReference type="ARBA" id="ARBA00023136"/>
    </source>
</evidence>
<gene>
    <name evidence="15" type="ORF">CYMTET_3636</name>
</gene>
<dbReference type="CDD" id="cd00030">
    <property type="entry name" value="C2"/>
    <property type="match status" value="2"/>
</dbReference>
<dbReference type="InterPro" id="IPR000008">
    <property type="entry name" value="C2_dom"/>
</dbReference>
<dbReference type="GO" id="GO:0016020">
    <property type="term" value="C:membrane"/>
    <property type="evidence" value="ECO:0007669"/>
    <property type="project" value="UniProtKB-SubCell"/>
</dbReference>
<evidence type="ECO:0000256" key="10">
    <source>
        <dbReference type="ARBA" id="ARBA00023121"/>
    </source>
</evidence>
<keyword evidence="4" id="KW-0812">Transmembrane</keyword>
<keyword evidence="3" id="KW-0813">Transport</keyword>
<dbReference type="GO" id="GO:0046872">
    <property type="term" value="F:metal ion binding"/>
    <property type="evidence" value="ECO:0007669"/>
    <property type="project" value="UniProtKB-KW"/>
</dbReference>
<feature type="domain" description="C2" evidence="13">
    <location>
        <begin position="893"/>
        <end position="1030"/>
    </location>
</feature>
<dbReference type="InterPro" id="IPR035892">
    <property type="entry name" value="C2_domain_sf"/>
</dbReference>
<evidence type="ECO:0000256" key="2">
    <source>
        <dbReference type="ARBA" id="ARBA00006996"/>
    </source>
</evidence>
<evidence type="ECO:0000256" key="8">
    <source>
        <dbReference type="ARBA" id="ARBA00022989"/>
    </source>
</evidence>
<dbReference type="GO" id="GO:0008289">
    <property type="term" value="F:lipid binding"/>
    <property type="evidence" value="ECO:0007669"/>
    <property type="project" value="UniProtKB-KW"/>
</dbReference>
<organism evidence="15 16">
    <name type="scientific">Cymbomonas tetramitiformis</name>
    <dbReference type="NCBI Taxonomy" id="36881"/>
    <lineage>
        <taxon>Eukaryota</taxon>
        <taxon>Viridiplantae</taxon>
        <taxon>Chlorophyta</taxon>
        <taxon>Pyramimonadophyceae</taxon>
        <taxon>Pyramimonadales</taxon>
        <taxon>Pyramimonadaceae</taxon>
        <taxon>Cymbomonas</taxon>
    </lineage>
</organism>
<feature type="domain" description="C2" evidence="13">
    <location>
        <begin position="419"/>
        <end position="544"/>
    </location>
</feature>
<dbReference type="InterPro" id="IPR031468">
    <property type="entry name" value="SMP_LBD"/>
</dbReference>
<dbReference type="PANTHER" id="PTHR10774:SF190">
    <property type="entry name" value="C2 CALCIUM_LIPID-BINDING ENDONUCLEASE_EXONUCLEASE_PHOSPHATASE-RELATED"/>
    <property type="match status" value="1"/>
</dbReference>
<dbReference type="GO" id="GO:0005783">
    <property type="term" value="C:endoplasmic reticulum"/>
    <property type="evidence" value="ECO:0007669"/>
    <property type="project" value="TreeGrafter"/>
</dbReference>
<dbReference type="Pfam" id="PF17047">
    <property type="entry name" value="SMP_LBD"/>
    <property type="match status" value="1"/>
</dbReference>
<accession>A0AAE0LKV3</accession>
<feature type="compositionally biased region" description="Polar residues" evidence="12">
    <location>
        <begin position="19"/>
        <end position="34"/>
    </location>
</feature>
<evidence type="ECO:0000256" key="6">
    <source>
        <dbReference type="ARBA" id="ARBA00022737"/>
    </source>
</evidence>
<dbReference type="PROSITE" id="PS50004">
    <property type="entry name" value="C2"/>
    <property type="match status" value="3"/>
</dbReference>
<evidence type="ECO:0000256" key="7">
    <source>
        <dbReference type="ARBA" id="ARBA00022837"/>
    </source>
</evidence>
<keyword evidence="7" id="KW-0106">Calcium</keyword>
<feature type="domain" description="C2" evidence="13">
    <location>
        <begin position="1259"/>
        <end position="1374"/>
    </location>
</feature>
<name>A0AAE0LKV3_9CHLO</name>
<evidence type="ECO:0000313" key="16">
    <source>
        <dbReference type="Proteomes" id="UP001190700"/>
    </source>
</evidence>
<dbReference type="Gene3D" id="2.60.40.150">
    <property type="entry name" value="C2 domain"/>
    <property type="match status" value="3"/>
</dbReference>
<evidence type="ECO:0000259" key="14">
    <source>
        <dbReference type="PROSITE" id="PS51847"/>
    </source>
</evidence>
<keyword evidence="16" id="KW-1185">Reference proteome</keyword>
<keyword evidence="6" id="KW-0677">Repeat</keyword>
<evidence type="ECO:0000256" key="3">
    <source>
        <dbReference type="ARBA" id="ARBA00022448"/>
    </source>
</evidence>
<dbReference type="Proteomes" id="UP001190700">
    <property type="component" value="Unassembled WGS sequence"/>
</dbReference>
<comment type="subcellular location">
    <subcellularLocation>
        <location evidence="1">Membrane</location>
        <topology evidence="1">Single-pass membrane protein</topology>
    </subcellularLocation>
</comment>
<dbReference type="PANTHER" id="PTHR10774">
    <property type="entry name" value="EXTENDED SYNAPTOTAGMIN-RELATED"/>
    <property type="match status" value="1"/>
</dbReference>
<evidence type="ECO:0000256" key="12">
    <source>
        <dbReference type="SAM" id="MobiDB-lite"/>
    </source>
</evidence>
<comment type="similarity">
    <text evidence="2">Belongs to the synaptotagmin family.</text>
</comment>
<evidence type="ECO:0000256" key="1">
    <source>
        <dbReference type="ARBA" id="ARBA00004167"/>
    </source>
</evidence>
<proteinExistence type="inferred from homology"/>
<keyword evidence="9" id="KW-0445">Lipid transport</keyword>
<sequence length="1432" mass="158743">MRLVRQKDVAPRNVHMPDLQTSETTQEVGQSNDATRPPTIMGRGRGTSRSFSVLLGLGALKISAKVLRAVGRILAFKVTPLLAEFVVLGPAGPLIVEVAKDTLSAFRSVPTCLVETYSQPSPLSGVSYLLRAASNSWAKIKFHKKCCLVLVASTWLNGKRRDEKRARRAASVQAFRRLNATGLRKLVHACEHPLLNILLPDMILKDQDWVCHDETWWCNYNQEKVEWFNRIVQEMWPHLDTIVGNGFSMFVNPLLNSLAAKHMVGVNKMQIETFSLGTVAPTFESIAINIDPDGEFILVDTSFSWQGDVDLDLCLRGPAIFAGRGPISVELREITVSGKIRIKISPLLSVLPIIGGITLMMTEPPVLNYKVNAKPIPGTKLNLDSIPGLKSTIISAIQMLITDAILFPNAISIPIACDEPGKPEGSFADSLKVRPIGVLIVDVIEAKNLPAADMSGTSDPYALLGLALSKESLSKSAVKKTGTQFKTLNPKWNEHVVLDVYSLELQTLVLKVNDQDKFMSDDMLGELVLRLCHLEKDKPIEAWYKLQTPPQEKLWDVVMRATRGSQESGAGEIHLRMTFRALSEENRATTPDGRRASTVRGAYTGPAMRIGAASILTKMVHDVCENFQREDVDVPKIRFRRRLAELLHIPVRKGGLHKYLYKDTGNLEGLSEKDVKDLASSSPAMHGIHSGYPTWAAHPNVESLMWLDAILVQLWPCAKAVVTALQSTLGKVLMPTMRARGVIPPWLSASGEFDLGELPPLIESIRVFPGLDNDLVLEASVKVAGDQSFSSSLRWFNNPLSQVEMHVTQMQFFGVIRLRLRPLVPILPIVAGVSVSFLGEPFVDASLSLKFPLLPGIDLANIPGFELLKDSFTRTFVRPMIQHPAAIHLPILDMASPVIRQHVGKTRQVARMLRVRLISASNLPAADWLMGANLARQMGRQGSSDPFAVVVRSGVQPYPQRSRRSGYVTKTLNPVWDMELANFDVDTSAVDLTFGVFDSDVMSQSYHVYAAEYNKNLTSSSAKEKEARELLLDKQLEPLVVYSKSRAIPRTFAGASGLQLPISAFVSYLVKSTNTDSLYNAVKDAFKEELAYETAVGKNRVQMDECYKEAVLLSRTLMVESRGAREENQVRKLTRQGANNDIAKRKRTAEGKTKIDDMAAVRQQVMDEYIKQNMKCDVNLMIEEEVQMNGNDFLGMAILRARDLPKDMDARVIELPLSTQVNANRSPKATGEPTLKVEVQWSLLQTQHAGMRGSNSAQRPSESQFTDGNVKGSLTVTVGSLAHLKINRAQTTGKSMRPAVIVTVGEQTQKTMAGKGRHPRIDETLMFHQVSPELMMEIQVIDSRSIWLRSSNVLGSLSLPLHEIIKHGHTSRTYELRHGKSATISLNFVWRQLIDAKMLAPEVLRKINTRSFSVNGLDDILRKNETILESSA</sequence>
<evidence type="ECO:0000256" key="9">
    <source>
        <dbReference type="ARBA" id="ARBA00023055"/>
    </source>
</evidence>
<evidence type="ECO:0000256" key="5">
    <source>
        <dbReference type="ARBA" id="ARBA00022723"/>
    </source>
</evidence>
<reference evidence="15 16" key="1">
    <citation type="journal article" date="2015" name="Genome Biol. Evol.">
        <title>Comparative Genomics of a Bacterivorous Green Alga Reveals Evolutionary Causalities and Consequences of Phago-Mixotrophic Mode of Nutrition.</title>
        <authorList>
            <person name="Burns J.A."/>
            <person name="Paasch A."/>
            <person name="Narechania A."/>
            <person name="Kim E."/>
        </authorList>
    </citation>
    <scope>NUCLEOTIDE SEQUENCE [LARGE SCALE GENOMIC DNA]</scope>
    <source>
        <strain evidence="15 16">PLY_AMNH</strain>
    </source>
</reference>
<dbReference type="PROSITE" id="PS51847">
    <property type="entry name" value="SMP"/>
    <property type="match status" value="2"/>
</dbReference>
<feature type="compositionally biased region" description="Basic and acidic residues" evidence="12">
    <location>
        <begin position="1"/>
        <end position="10"/>
    </location>
</feature>
<feature type="domain" description="SMP-LTD" evidence="14">
    <location>
        <begin position="221"/>
        <end position="416"/>
    </location>
</feature>
<keyword evidence="8" id="KW-1133">Transmembrane helix</keyword>
<protein>
    <submittedName>
        <fullName evidence="15">Uncharacterized protein</fullName>
    </submittedName>
</protein>
<keyword evidence="11" id="KW-0472">Membrane</keyword>
<dbReference type="EMBL" id="LGRX02000331">
    <property type="protein sequence ID" value="KAK3288903.1"/>
    <property type="molecule type" value="Genomic_DNA"/>
</dbReference>
<evidence type="ECO:0000313" key="15">
    <source>
        <dbReference type="EMBL" id="KAK3288903.1"/>
    </source>
</evidence>
<comment type="caution">
    <text evidence="15">The sequence shown here is derived from an EMBL/GenBank/DDBJ whole genome shotgun (WGS) entry which is preliminary data.</text>
</comment>